<organism evidence="3 4">
    <name type="scientific">Ramlibacter monticola</name>
    <dbReference type="NCBI Taxonomy" id="1926872"/>
    <lineage>
        <taxon>Bacteria</taxon>
        <taxon>Pseudomonadati</taxon>
        <taxon>Pseudomonadota</taxon>
        <taxon>Betaproteobacteria</taxon>
        <taxon>Burkholderiales</taxon>
        <taxon>Comamonadaceae</taxon>
        <taxon>Ramlibacter</taxon>
    </lineage>
</organism>
<feature type="compositionally biased region" description="Low complexity" evidence="1">
    <location>
        <begin position="672"/>
        <end position="684"/>
    </location>
</feature>
<protein>
    <submittedName>
        <fullName evidence="3">DUF4157 domain-containing protein</fullName>
    </submittedName>
</protein>
<dbReference type="Pfam" id="PF14412">
    <property type="entry name" value="AHH"/>
    <property type="match status" value="1"/>
</dbReference>
<sequence>MGNQAVQRMLQLGSPGSHAPATVQPKPMVDRPGDAFEREADRVADQVAGSSGTGALPVSPSSAPAAVRMKSIGTPAASPADTLPIAQQGLGSPGHAIDGATRRSMESRLGVDLSNVRVHTDGAAAASANALSARAFTHGEHIAFAEGAYRPETTEGRRLLAHELTHVAQQRGGRPVVQRKEAPKEEAQGTVGTAAPIVEVKAVQGQTGAAWGYDANGGMTLIEILANTLGPGAYTISPTVPPHGSTDPDYVQYVGPGFSWRQPAANFRPGEKVTVTIAAKTADRFAALPEYIRNHLLARVATGSSALDLERLADEGERLVSEGITAADLALAANAGSAIEVEGAAPREDLVDSLRRRGFSDFPSREEYDRRLAWQTAHSSDYRRWWTNDDLAAWWKEFPEEARDDWNKFVNDLYTSDKQDEEAKWLEAFRRIDSAAGIANVIAVVTVIFAGGFVGAEAAAVLPEIPALPATIQGVPTAVWAKTLAAAGFGASYLSHVVSRSTEGAEHGETNPFVIAATAFDDAMGAGKVYESIGNQSLLTGEDLHLSTSERVVGGLVGGLETLMNFWGAKDFIGEPVPTVKVPEKPTPPVEPQAPPPAQGASGVAPWTADELAAMQEQGITNIGEFKAAREAGKLKVAEQQQAVEIVQAEAQPKVAQMSGGGGGSRVTPVRSSGSGTTSTVTSSGAGGTSTRIGPFKRVGPSTGQRTPYDLEAAAGGQADEADDLLESMNALKGRDPAAEGKLIEGEFDPANVRRTPAVRVTEYDPAVGDSALLGKRLRAEGRLPSGPGAQAHHMVPSNEPMADQVRNFIRERGFKDINDPDNGVWLPTGKQTTNIRGEFKHEFTFDNASFGGEYFHRLEDIFMVEGITETGIRLRMRMLRESLLKGELPPAEAFANLPL</sequence>
<keyword evidence="4" id="KW-1185">Reference proteome</keyword>
<dbReference type="EMBL" id="JAEQNE010000002">
    <property type="protein sequence ID" value="MBL0391872.1"/>
    <property type="molecule type" value="Genomic_DNA"/>
</dbReference>
<accession>A0A936Z028</accession>
<evidence type="ECO:0000256" key="1">
    <source>
        <dbReference type="SAM" id="MobiDB-lite"/>
    </source>
</evidence>
<feature type="region of interest" description="Disordered" evidence="1">
    <location>
        <begin position="1"/>
        <end position="38"/>
    </location>
</feature>
<dbReference type="Pfam" id="PF13699">
    <property type="entry name" value="eCIS_core"/>
    <property type="match status" value="1"/>
</dbReference>
<name>A0A936Z028_9BURK</name>
<comment type="caution">
    <text evidence="3">The sequence shown here is derived from an EMBL/GenBank/DDBJ whole genome shotgun (WGS) entry which is preliminary data.</text>
</comment>
<dbReference type="RefSeq" id="WP_201674474.1">
    <property type="nucleotide sequence ID" value="NZ_JAEQNE010000002.1"/>
</dbReference>
<dbReference type="InterPro" id="IPR032871">
    <property type="entry name" value="AHH_dom_containing"/>
</dbReference>
<feature type="region of interest" description="Disordered" evidence="1">
    <location>
        <begin position="655"/>
        <end position="708"/>
    </location>
</feature>
<feature type="compositionally biased region" description="Pro residues" evidence="1">
    <location>
        <begin position="585"/>
        <end position="598"/>
    </location>
</feature>
<gene>
    <name evidence="3" type="ORF">JJ685_12100</name>
</gene>
<dbReference type="AlphaFoldDB" id="A0A936Z028"/>
<feature type="region of interest" description="Disordered" evidence="1">
    <location>
        <begin position="74"/>
        <end position="99"/>
    </location>
</feature>
<feature type="domain" description="eCIS core" evidence="2">
    <location>
        <begin position="97"/>
        <end position="173"/>
    </location>
</feature>
<proteinExistence type="predicted"/>
<feature type="compositionally biased region" description="Basic and acidic residues" evidence="1">
    <location>
        <begin position="28"/>
        <end position="38"/>
    </location>
</feature>
<dbReference type="Proteomes" id="UP000599109">
    <property type="component" value="Unassembled WGS sequence"/>
</dbReference>
<dbReference type="InterPro" id="IPR025295">
    <property type="entry name" value="eCIS_core_dom"/>
</dbReference>
<evidence type="ECO:0000313" key="3">
    <source>
        <dbReference type="EMBL" id="MBL0391872.1"/>
    </source>
</evidence>
<feature type="region of interest" description="Disordered" evidence="1">
    <location>
        <begin position="582"/>
        <end position="604"/>
    </location>
</feature>
<feature type="compositionally biased region" description="Basic and acidic residues" evidence="1">
    <location>
        <begin position="178"/>
        <end position="187"/>
    </location>
</feature>
<reference evidence="3 4" key="1">
    <citation type="journal article" date="2017" name="Int. J. Syst. Evol. Microbiol.">
        <title>Ramlibacter monticola sp. nov., isolated from forest soil.</title>
        <authorList>
            <person name="Chaudhary D.K."/>
            <person name="Kim J."/>
        </authorList>
    </citation>
    <scope>NUCLEOTIDE SEQUENCE [LARGE SCALE GENOMIC DNA]</scope>
    <source>
        <strain evidence="3 4">KACC 19175</strain>
    </source>
</reference>
<feature type="region of interest" description="Disordered" evidence="1">
    <location>
        <begin position="171"/>
        <end position="190"/>
    </location>
</feature>
<evidence type="ECO:0000313" key="4">
    <source>
        <dbReference type="Proteomes" id="UP000599109"/>
    </source>
</evidence>
<evidence type="ECO:0000259" key="2">
    <source>
        <dbReference type="Pfam" id="PF13699"/>
    </source>
</evidence>